<evidence type="ECO:0000256" key="1">
    <source>
        <dbReference type="SAM" id="MobiDB-lite"/>
    </source>
</evidence>
<accession>A0A1V8SP79</accession>
<dbReference type="InterPro" id="IPR000182">
    <property type="entry name" value="GNAT_dom"/>
</dbReference>
<proteinExistence type="predicted"/>
<keyword evidence="4" id="KW-1185">Reference proteome</keyword>
<dbReference type="InterPro" id="IPR052523">
    <property type="entry name" value="Trichothecene_AcTrans"/>
</dbReference>
<feature type="region of interest" description="Disordered" evidence="1">
    <location>
        <begin position="215"/>
        <end position="234"/>
    </location>
</feature>
<dbReference type="AlphaFoldDB" id="A0A1V8SP79"/>
<dbReference type="PANTHER" id="PTHR42791">
    <property type="entry name" value="GNAT FAMILY ACETYLTRANSFERASE"/>
    <property type="match status" value="1"/>
</dbReference>
<dbReference type="InParanoid" id="A0A1V8SP79"/>
<dbReference type="GO" id="GO:0016747">
    <property type="term" value="F:acyltransferase activity, transferring groups other than amino-acyl groups"/>
    <property type="evidence" value="ECO:0007669"/>
    <property type="project" value="InterPro"/>
</dbReference>
<organism evidence="3 4">
    <name type="scientific">Cryoendolithus antarcticus</name>
    <dbReference type="NCBI Taxonomy" id="1507870"/>
    <lineage>
        <taxon>Eukaryota</taxon>
        <taxon>Fungi</taxon>
        <taxon>Dikarya</taxon>
        <taxon>Ascomycota</taxon>
        <taxon>Pezizomycotina</taxon>
        <taxon>Dothideomycetes</taxon>
        <taxon>Dothideomycetidae</taxon>
        <taxon>Cladosporiales</taxon>
        <taxon>Cladosporiaceae</taxon>
        <taxon>Cryoendolithus</taxon>
    </lineage>
</organism>
<dbReference type="Proteomes" id="UP000192596">
    <property type="component" value="Unassembled WGS sequence"/>
</dbReference>
<reference evidence="4" key="1">
    <citation type="submission" date="2017-03" db="EMBL/GenBank/DDBJ databases">
        <title>Genomes of endolithic fungi from Antarctica.</title>
        <authorList>
            <person name="Coleine C."/>
            <person name="Masonjones S."/>
            <person name="Stajich J.E."/>
        </authorList>
    </citation>
    <scope>NUCLEOTIDE SEQUENCE [LARGE SCALE GENOMIC DNA]</scope>
    <source>
        <strain evidence="4">CCFEE 5527</strain>
    </source>
</reference>
<dbReference type="SUPFAM" id="SSF55729">
    <property type="entry name" value="Acyl-CoA N-acyltransferases (Nat)"/>
    <property type="match status" value="1"/>
</dbReference>
<dbReference type="Gene3D" id="3.40.630.30">
    <property type="match status" value="1"/>
</dbReference>
<dbReference type="OrthoDB" id="4738875at2759"/>
<evidence type="ECO:0000259" key="2">
    <source>
        <dbReference type="PROSITE" id="PS51186"/>
    </source>
</evidence>
<comment type="caution">
    <text evidence="3">The sequence shown here is derived from an EMBL/GenBank/DDBJ whole genome shotgun (WGS) entry which is preliminary data.</text>
</comment>
<dbReference type="CDD" id="cd04301">
    <property type="entry name" value="NAT_SF"/>
    <property type="match status" value="1"/>
</dbReference>
<feature type="domain" description="N-acetyltransferase" evidence="2">
    <location>
        <begin position="69"/>
        <end position="211"/>
    </location>
</feature>
<dbReference type="Pfam" id="PF13673">
    <property type="entry name" value="Acetyltransf_10"/>
    <property type="match status" value="1"/>
</dbReference>
<dbReference type="InterPro" id="IPR016181">
    <property type="entry name" value="Acyl_CoA_acyltransferase"/>
</dbReference>
<dbReference type="EMBL" id="NAJO01000033">
    <property type="protein sequence ID" value="OQO00854.1"/>
    <property type="molecule type" value="Genomic_DNA"/>
</dbReference>
<evidence type="ECO:0000313" key="3">
    <source>
        <dbReference type="EMBL" id="OQO00854.1"/>
    </source>
</evidence>
<dbReference type="PANTHER" id="PTHR42791:SF14">
    <property type="entry name" value="N-ACETYLTRANSFERASE DOMAIN-CONTAINING PROTEIN"/>
    <property type="match status" value="1"/>
</dbReference>
<sequence>MPFTVLPAEDVDMHRIFEVASSAFLRNEPFWDASYPEHWTPEGRKIGGDRFLGYKQADPLTNYFKAVDSETGSIAGFAKWNVYQNRYPDRQIAKGDYWSSEEEKQYAQHLIDEFNKDRIAHVEAAKGNVVNLDILAIDPAFQRQGVGHKLLEWGLEKSDELDFETIVESSVFGKGLYEKNGFVFQKQVELPLPPHWADRSTSAYAWLIRPRKSARHATTNGGTNGHSYEGNGSS</sequence>
<gene>
    <name evidence="3" type="ORF">B0A48_13541</name>
</gene>
<dbReference type="PROSITE" id="PS51186">
    <property type="entry name" value="GNAT"/>
    <property type="match status" value="1"/>
</dbReference>
<evidence type="ECO:0000313" key="4">
    <source>
        <dbReference type="Proteomes" id="UP000192596"/>
    </source>
</evidence>
<protein>
    <recommendedName>
        <fullName evidence="2">N-acetyltransferase domain-containing protein</fullName>
    </recommendedName>
</protein>
<dbReference type="STRING" id="1507870.A0A1V8SP79"/>
<name>A0A1V8SP79_9PEZI</name>